<keyword evidence="10" id="KW-0472">Membrane</keyword>
<dbReference type="SUPFAM" id="SSF56112">
    <property type="entry name" value="Protein kinase-like (PK-like)"/>
    <property type="match status" value="1"/>
</dbReference>
<accession>A0ABY3W3L5</accession>
<dbReference type="InterPro" id="IPR000719">
    <property type="entry name" value="Prot_kinase_dom"/>
</dbReference>
<keyword evidence="10" id="KW-1133">Transmembrane helix</keyword>
<sequence length="659" mass="70225">MQQPATDSLVGALIDGRYRVLSRLARGGMSTVYLASDTRLDRNVALKVLYPYLAEDHSFLERFEREAKSAARLSHPHVVGVYDQGIDGNVAYLAMEYVRGHTLRDLLNDSAPLTPRHALAVLDPVIEGLSAAHAAGLVHRDIKPENVLMSDDGRIKLGDFGLARAVTTSTSTGTLIGTVAYLPPELVTGTAADERSDVYSVGIMLFEMLTGRQPFTGDVPIQVAFQHVNSTVPAPSTLVPGLASDLDELVLWCTGSDPDQRPVDATALLGELRHVHKSLSDAQLDLQSGPAREAGTSATKVIAADPHRTTVISRPAQHTQIFSAGATAAPAGEQRPLSARESKKRQRELARSARRPEQNLRRGNPRRRGVIWIVVLAIVAALVAAAGWFFGMGPGALVSVPDVAGKPVAEAQSMLQEQGLEYRLQEVFDEKVAKGIAVGTEPDAPIEVRRFEHLSLVVSKGPELFAVPPLAGMTLDKATDALEEANLTAGKVKKAYDEDVAAGTVISHKPAEGEQLRRGSAVELTVSKGPKPFDIPQVIGQPQGDAAAALEGAGLKVEIAAEAVFDRNVPEGSVASQAPAEGQVIRGDTVTLTLSKGPRMVEVPDMVGLQVDDAQRQLKELGFEVEVNEILGGFFGTVRAQDPVNESVPEGSVITLTVV</sequence>
<feature type="region of interest" description="Disordered" evidence="9">
    <location>
        <begin position="325"/>
        <end position="362"/>
    </location>
</feature>
<keyword evidence="14" id="KW-1185">Reference proteome</keyword>
<comment type="catalytic activity">
    <reaction evidence="7">
        <text>L-threonyl-[protein] + ATP = O-phospho-L-threonyl-[protein] + ADP + H(+)</text>
        <dbReference type="Rhea" id="RHEA:46608"/>
        <dbReference type="Rhea" id="RHEA-COMP:11060"/>
        <dbReference type="Rhea" id="RHEA-COMP:11605"/>
        <dbReference type="ChEBI" id="CHEBI:15378"/>
        <dbReference type="ChEBI" id="CHEBI:30013"/>
        <dbReference type="ChEBI" id="CHEBI:30616"/>
        <dbReference type="ChEBI" id="CHEBI:61977"/>
        <dbReference type="ChEBI" id="CHEBI:456216"/>
        <dbReference type="EC" id="2.7.11.1"/>
    </reaction>
</comment>
<evidence type="ECO:0000313" key="13">
    <source>
        <dbReference type="EMBL" id="UNK44709.1"/>
    </source>
</evidence>
<keyword evidence="6" id="KW-0067">ATP-binding</keyword>
<protein>
    <recommendedName>
        <fullName evidence="1">non-specific serine/threonine protein kinase</fullName>
        <ecNumber evidence="1">2.7.11.1</ecNumber>
    </recommendedName>
</protein>
<gene>
    <name evidence="13" type="primary">pknB</name>
    <name evidence="13" type="ORF">MNQ99_12060</name>
</gene>
<evidence type="ECO:0000256" key="5">
    <source>
        <dbReference type="ARBA" id="ARBA00022777"/>
    </source>
</evidence>
<keyword evidence="10" id="KW-0812">Transmembrane</keyword>
<evidence type="ECO:0000256" key="8">
    <source>
        <dbReference type="ARBA" id="ARBA00048679"/>
    </source>
</evidence>
<feature type="domain" description="PASTA" evidence="12">
    <location>
        <begin position="529"/>
        <end position="596"/>
    </location>
</feature>
<dbReference type="Pfam" id="PF03793">
    <property type="entry name" value="PASTA"/>
    <property type="match status" value="4"/>
</dbReference>
<dbReference type="CDD" id="cd14014">
    <property type="entry name" value="STKc_PknB_like"/>
    <property type="match status" value="1"/>
</dbReference>
<dbReference type="Pfam" id="PF00069">
    <property type="entry name" value="Pkinase"/>
    <property type="match status" value="1"/>
</dbReference>
<dbReference type="PROSITE" id="PS50011">
    <property type="entry name" value="PROTEIN_KINASE_DOM"/>
    <property type="match status" value="1"/>
</dbReference>
<evidence type="ECO:0000256" key="4">
    <source>
        <dbReference type="ARBA" id="ARBA00022741"/>
    </source>
</evidence>
<keyword evidence="3" id="KW-0808">Transferase</keyword>
<dbReference type="NCBIfam" id="NF033483">
    <property type="entry name" value="PknB_PASTA_kin"/>
    <property type="match status" value="1"/>
</dbReference>
<dbReference type="Gene3D" id="1.10.510.10">
    <property type="entry name" value="Transferase(Phosphotransferase) domain 1"/>
    <property type="match status" value="1"/>
</dbReference>
<feature type="domain" description="PASTA" evidence="12">
    <location>
        <begin position="461"/>
        <end position="528"/>
    </location>
</feature>
<keyword evidence="2" id="KW-0723">Serine/threonine-protein kinase</keyword>
<dbReference type="PANTHER" id="PTHR43289:SF34">
    <property type="entry name" value="SERINE_THREONINE-PROTEIN KINASE YBDM-RELATED"/>
    <property type="match status" value="1"/>
</dbReference>
<feature type="domain" description="Protein kinase" evidence="11">
    <location>
        <begin position="18"/>
        <end position="279"/>
    </location>
</feature>
<evidence type="ECO:0000256" key="1">
    <source>
        <dbReference type="ARBA" id="ARBA00012513"/>
    </source>
</evidence>
<dbReference type="InterPro" id="IPR011009">
    <property type="entry name" value="Kinase-like_dom_sf"/>
</dbReference>
<dbReference type="CDD" id="cd06577">
    <property type="entry name" value="PASTA_pknB"/>
    <property type="match status" value="3"/>
</dbReference>
<dbReference type="PROSITE" id="PS51178">
    <property type="entry name" value="PASTA"/>
    <property type="match status" value="4"/>
</dbReference>
<comment type="catalytic activity">
    <reaction evidence="8">
        <text>L-seryl-[protein] + ATP = O-phospho-L-seryl-[protein] + ADP + H(+)</text>
        <dbReference type="Rhea" id="RHEA:17989"/>
        <dbReference type="Rhea" id="RHEA-COMP:9863"/>
        <dbReference type="Rhea" id="RHEA-COMP:11604"/>
        <dbReference type="ChEBI" id="CHEBI:15378"/>
        <dbReference type="ChEBI" id="CHEBI:29999"/>
        <dbReference type="ChEBI" id="CHEBI:30616"/>
        <dbReference type="ChEBI" id="CHEBI:83421"/>
        <dbReference type="ChEBI" id="CHEBI:456216"/>
        <dbReference type="EC" id="2.7.11.1"/>
    </reaction>
</comment>
<dbReference type="GO" id="GO:0016301">
    <property type="term" value="F:kinase activity"/>
    <property type="evidence" value="ECO:0007669"/>
    <property type="project" value="UniProtKB-KW"/>
</dbReference>
<evidence type="ECO:0000256" key="3">
    <source>
        <dbReference type="ARBA" id="ARBA00022679"/>
    </source>
</evidence>
<dbReference type="SMART" id="SM00740">
    <property type="entry name" value="PASTA"/>
    <property type="match status" value="4"/>
</dbReference>
<dbReference type="PANTHER" id="PTHR43289">
    <property type="entry name" value="MITOGEN-ACTIVATED PROTEIN KINASE KINASE KINASE 20-RELATED"/>
    <property type="match status" value="1"/>
</dbReference>
<evidence type="ECO:0000256" key="6">
    <source>
        <dbReference type="ARBA" id="ARBA00022840"/>
    </source>
</evidence>
<evidence type="ECO:0000259" key="12">
    <source>
        <dbReference type="PROSITE" id="PS51178"/>
    </source>
</evidence>
<feature type="transmembrane region" description="Helical" evidence="10">
    <location>
        <begin position="370"/>
        <end position="391"/>
    </location>
</feature>
<organism evidence="13 14">
    <name type="scientific">Arthrobacter sulfonylureivorans</name>
    <dbReference type="NCBI Taxonomy" id="2486855"/>
    <lineage>
        <taxon>Bacteria</taxon>
        <taxon>Bacillati</taxon>
        <taxon>Actinomycetota</taxon>
        <taxon>Actinomycetes</taxon>
        <taxon>Micrococcales</taxon>
        <taxon>Micrococcaceae</taxon>
        <taxon>Arthrobacter</taxon>
    </lineage>
</organism>
<dbReference type="RefSeq" id="WP_241913104.1">
    <property type="nucleotide sequence ID" value="NZ_CP093326.1"/>
</dbReference>
<feature type="domain" description="PASTA" evidence="12">
    <location>
        <begin position="393"/>
        <end position="460"/>
    </location>
</feature>
<dbReference type="EMBL" id="CP093326">
    <property type="protein sequence ID" value="UNK44709.1"/>
    <property type="molecule type" value="Genomic_DNA"/>
</dbReference>
<reference evidence="13 14" key="1">
    <citation type="submission" date="2022-03" db="EMBL/GenBank/DDBJ databases">
        <title>Isotopic signatures of nitrous oxide derived from detoxification processes.</title>
        <authorList>
            <person name="Behrendt U."/>
            <person name="Buchen C."/>
            <person name="Well R."/>
            <person name="Ulrich A."/>
            <person name="Rohe L."/>
            <person name="Kolb S."/>
            <person name="Schloter M."/>
            <person name="Horn M.A."/>
            <person name="Augustin J."/>
        </authorList>
    </citation>
    <scope>NUCLEOTIDE SEQUENCE [LARGE SCALE GENOMIC DNA]</scope>
    <source>
        <strain evidence="13 14">S4-C24</strain>
    </source>
</reference>
<evidence type="ECO:0000256" key="9">
    <source>
        <dbReference type="SAM" id="MobiDB-lite"/>
    </source>
</evidence>
<evidence type="ECO:0000313" key="14">
    <source>
        <dbReference type="Proteomes" id="UP000829069"/>
    </source>
</evidence>
<feature type="domain" description="PASTA" evidence="12">
    <location>
        <begin position="597"/>
        <end position="659"/>
    </location>
</feature>
<dbReference type="Proteomes" id="UP000829069">
    <property type="component" value="Chromosome"/>
</dbReference>
<evidence type="ECO:0000256" key="7">
    <source>
        <dbReference type="ARBA" id="ARBA00047899"/>
    </source>
</evidence>
<keyword evidence="4" id="KW-0547">Nucleotide-binding</keyword>
<dbReference type="SMART" id="SM00220">
    <property type="entry name" value="S_TKc"/>
    <property type="match status" value="1"/>
</dbReference>
<dbReference type="Gene3D" id="3.30.200.20">
    <property type="entry name" value="Phosphorylase Kinase, domain 1"/>
    <property type="match status" value="1"/>
</dbReference>
<dbReference type="Gene3D" id="3.30.10.20">
    <property type="match status" value="4"/>
</dbReference>
<evidence type="ECO:0000256" key="10">
    <source>
        <dbReference type="SAM" id="Phobius"/>
    </source>
</evidence>
<dbReference type="InterPro" id="IPR008271">
    <property type="entry name" value="Ser/Thr_kinase_AS"/>
</dbReference>
<name>A0ABY3W3L5_9MICC</name>
<dbReference type="InterPro" id="IPR005543">
    <property type="entry name" value="PASTA_dom"/>
</dbReference>
<dbReference type="EC" id="2.7.11.1" evidence="1"/>
<evidence type="ECO:0000259" key="11">
    <source>
        <dbReference type="PROSITE" id="PS50011"/>
    </source>
</evidence>
<proteinExistence type="predicted"/>
<dbReference type="PROSITE" id="PS00108">
    <property type="entry name" value="PROTEIN_KINASE_ST"/>
    <property type="match status" value="1"/>
</dbReference>
<feature type="compositionally biased region" description="Basic and acidic residues" evidence="9">
    <location>
        <begin position="347"/>
        <end position="360"/>
    </location>
</feature>
<keyword evidence="5 13" id="KW-0418">Kinase</keyword>
<evidence type="ECO:0000256" key="2">
    <source>
        <dbReference type="ARBA" id="ARBA00022527"/>
    </source>
</evidence>